<comment type="similarity">
    <text evidence="1">Belongs to the peptidase S8 family.</text>
</comment>
<dbReference type="AlphaFoldDB" id="A0A368JMJ7"/>
<sequence length="496" mass="53987">MRIFTSLLILSVAFLALLSCNSIRSYPESEHVPDQNIVLFSLIDVKGTKVSMPVAKQKESVDSVNKVLLRNGKETIKIKHWCPCDSALVLLEGKRLDQLIISGKEMASSTGGGSGVSGEPPYGIKLNPDGSLNWPQLDEPGSKNYRLSLPYGPVNEPGKVVKVILPTTNPTDQPFIIAILDTGFDGSLYTPASNSFWVNTAEVPEADRDHNGLVGDQFGYDFVNNASFPYDDNNHGTLVTSLIHEQLRNNAWAAGKVRFMHLKTFGASGQGTLFDNLCALSYARQMNAKMINASWGFYSQQESKLLDHFIQQLDTTGITLVAAAGNKIESLERNPLGWLTGIYRNLDTNPFWPAAFSATRENVIAVTTIHSSTKEVKANPAVLPEGPFAVCPNQNYSRQAVNIGVLNNLNLKVTGPIIPGCEVLDITAANGGTKSGSSFAAPVVTGKLVNKLGPDWPGHKRAGLYTKMRTLSPTTLKTDPSLNNQLKDHYVLRHEP</sequence>
<evidence type="ECO:0000256" key="1">
    <source>
        <dbReference type="ARBA" id="ARBA00011073"/>
    </source>
</evidence>
<dbReference type="PANTHER" id="PTHR43399">
    <property type="entry name" value="SUBTILISIN-RELATED"/>
    <property type="match status" value="1"/>
</dbReference>
<dbReference type="GO" id="GO:0006508">
    <property type="term" value="P:proteolysis"/>
    <property type="evidence" value="ECO:0007669"/>
    <property type="project" value="InterPro"/>
</dbReference>
<evidence type="ECO:0000313" key="3">
    <source>
        <dbReference type="EMBL" id="RCR68899.1"/>
    </source>
</evidence>
<dbReference type="Gene3D" id="3.40.50.200">
    <property type="entry name" value="Peptidase S8/S53 domain"/>
    <property type="match status" value="1"/>
</dbReference>
<dbReference type="PROSITE" id="PS51257">
    <property type="entry name" value="PROKAR_LIPOPROTEIN"/>
    <property type="match status" value="1"/>
</dbReference>
<dbReference type="InterPro" id="IPR000209">
    <property type="entry name" value="Peptidase_S8/S53_dom"/>
</dbReference>
<protein>
    <recommendedName>
        <fullName evidence="2">Peptidase S8/S53 domain-containing protein</fullName>
    </recommendedName>
</protein>
<evidence type="ECO:0000259" key="2">
    <source>
        <dbReference type="Pfam" id="PF00082"/>
    </source>
</evidence>
<reference evidence="3 4" key="1">
    <citation type="submission" date="2018-07" db="EMBL/GenBank/DDBJ databases">
        <title>Genome analysis of Larkinella rosea.</title>
        <authorList>
            <person name="Zhou Z."/>
            <person name="Wang G."/>
        </authorList>
    </citation>
    <scope>NUCLEOTIDE SEQUENCE [LARGE SCALE GENOMIC DNA]</scope>
    <source>
        <strain evidence="4">zzj9</strain>
    </source>
</reference>
<keyword evidence="4" id="KW-1185">Reference proteome</keyword>
<dbReference type="Proteomes" id="UP000253383">
    <property type="component" value="Unassembled WGS sequence"/>
</dbReference>
<gene>
    <name evidence="3" type="ORF">DUE52_13460</name>
</gene>
<proteinExistence type="inferred from homology"/>
<dbReference type="OrthoDB" id="1489285at2"/>
<comment type="caution">
    <text evidence="3">The sequence shown here is derived from an EMBL/GenBank/DDBJ whole genome shotgun (WGS) entry which is preliminary data.</text>
</comment>
<dbReference type="EMBL" id="QOWE01000010">
    <property type="protein sequence ID" value="RCR68899.1"/>
    <property type="molecule type" value="Genomic_DNA"/>
</dbReference>
<dbReference type="GO" id="GO:0004252">
    <property type="term" value="F:serine-type endopeptidase activity"/>
    <property type="evidence" value="ECO:0007669"/>
    <property type="project" value="InterPro"/>
</dbReference>
<evidence type="ECO:0000313" key="4">
    <source>
        <dbReference type="Proteomes" id="UP000253383"/>
    </source>
</evidence>
<dbReference type="Pfam" id="PF00082">
    <property type="entry name" value="Peptidase_S8"/>
    <property type="match status" value="1"/>
</dbReference>
<dbReference type="InterPro" id="IPR051048">
    <property type="entry name" value="Peptidase_S8/S53_subtilisin"/>
</dbReference>
<dbReference type="RefSeq" id="WP_114406538.1">
    <property type="nucleotide sequence ID" value="NZ_QOWE01000010.1"/>
</dbReference>
<name>A0A368JMJ7_9BACT</name>
<dbReference type="SUPFAM" id="SSF52743">
    <property type="entry name" value="Subtilisin-like"/>
    <property type="match status" value="1"/>
</dbReference>
<accession>A0A368JMJ7</accession>
<organism evidence="3 4">
    <name type="scientific">Larkinella punicea</name>
    <dbReference type="NCBI Taxonomy" id="2315727"/>
    <lineage>
        <taxon>Bacteria</taxon>
        <taxon>Pseudomonadati</taxon>
        <taxon>Bacteroidota</taxon>
        <taxon>Cytophagia</taxon>
        <taxon>Cytophagales</taxon>
        <taxon>Spirosomataceae</taxon>
        <taxon>Larkinella</taxon>
    </lineage>
</organism>
<dbReference type="InterPro" id="IPR036852">
    <property type="entry name" value="Peptidase_S8/S53_dom_sf"/>
</dbReference>
<feature type="domain" description="Peptidase S8/S53" evidence="2">
    <location>
        <begin position="175"/>
        <end position="448"/>
    </location>
</feature>
<dbReference type="PANTHER" id="PTHR43399:SF4">
    <property type="entry name" value="CELL WALL-ASSOCIATED PROTEASE"/>
    <property type="match status" value="1"/>
</dbReference>